<dbReference type="PANTHER" id="PTHR43239">
    <property type="entry name" value="UPF0734 PROTEIN DDB_G0273871/DDB_G0273177"/>
    <property type="match status" value="1"/>
</dbReference>
<dbReference type="Proteomes" id="UP000282832">
    <property type="component" value="Unassembled WGS sequence"/>
</dbReference>
<proteinExistence type="predicted"/>
<evidence type="ECO:0000313" key="2">
    <source>
        <dbReference type="Proteomes" id="UP000282832"/>
    </source>
</evidence>
<dbReference type="EMBL" id="SACY01000001">
    <property type="protein sequence ID" value="RVU26664.1"/>
    <property type="molecule type" value="Genomic_DNA"/>
</dbReference>
<dbReference type="Gene3D" id="3.30.70.100">
    <property type="match status" value="1"/>
</dbReference>
<reference evidence="1 2" key="1">
    <citation type="submission" date="2019-01" db="EMBL/GenBank/DDBJ databases">
        <authorList>
            <person name="Chen W.-M."/>
        </authorList>
    </citation>
    <scope>NUCLEOTIDE SEQUENCE [LARGE SCALE GENOMIC DNA]</scope>
    <source>
        <strain evidence="1 2">FSY-15</strain>
    </source>
</reference>
<dbReference type="Pfam" id="PF05336">
    <property type="entry name" value="rhaM"/>
    <property type="match status" value="1"/>
</dbReference>
<protein>
    <submittedName>
        <fullName evidence="1">L-rhamnose mutarotase</fullName>
    </submittedName>
</protein>
<dbReference type="InterPro" id="IPR052996">
    <property type="entry name" value="Carb_Metab_Mutarotase"/>
</dbReference>
<name>A0A437PWL5_9BACT</name>
<dbReference type="SUPFAM" id="SSF54909">
    <property type="entry name" value="Dimeric alpha+beta barrel"/>
    <property type="match status" value="1"/>
</dbReference>
<dbReference type="PANTHER" id="PTHR43239:SF1">
    <property type="entry name" value="UPF0734 PROTEIN DDB_G0273871_DDB_G0273177"/>
    <property type="match status" value="1"/>
</dbReference>
<dbReference type="AlphaFoldDB" id="A0A437PWL5"/>
<comment type="caution">
    <text evidence="1">The sequence shown here is derived from an EMBL/GenBank/DDBJ whole genome shotgun (WGS) entry which is preliminary data.</text>
</comment>
<keyword evidence="2" id="KW-1185">Reference proteome</keyword>
<organism evidence="1 2">
    <name type="scientific">Sandaracinomonas limnophila</name>
    <dbReference type="NCBI Taxonomy" id="1862386"/>
    <lineage>
        <taxon>Bacteria</taxon>
        <taxon>Pseudomonadati</taxon>
        <taxon>Bacteroidota</taxon>
        <taxon>Cytophagia</taxon>
        <taxon>Cytophagales</taxon>
        <taxon>Flectobacillaceae</taxon>
        <taxon>Sandaracinomonas</taxon>
    </lineage>
</organism>
<sequence length="109" mass="12779">MQKFTLMLDLKNDPQLIEEYENIHKEIPAYIAKTIKDSGISKMEIFRFENRMVMLIEANDEFSFDEKSKMDSNDPKVVEWETKMAGFQQIIPGTKAGEKWVLAKQIFDL</sequence>
<gene>
    <name evidence="1" type="ORF">EOJ36_01320</name>
</gene>
<accession>A0A437PWL5</accession>
<dbReference type="InterPro" id="IPR011008">
    <property type="entry name" value="Dimeric_a/b-barrel"/>
</dbReference>
<dbReference type="InterPro" id="IPR008000">
    <property type="entry name" value="Rham/fucose_mutarotase"/>
</dbReference>
<dbReference type="GO" id="GO:0016857">
    <property type="term" value="F:racemase and epimerase activity, acting on carbohydrates and derivatives"/>
    <property type="evidence" value="ECO:0007669"/>
    <property type="project" value="InterPro"/>
</dbReference>
<evidence type="ECO:0000313" key="1">
    <source>
        <dbReference type="EMBL" id="RVU26664.1"/>
    </source>
</evidence>
<dbReference type="RefSeq" id="WP_127802215.1">
    <property type="nucleotide sequence ID" value="NZ_SACY01000001.1"/>
</dbReference>
<dbReference type="OrthoDB" id="1430580at2"/>